<evidence type="ECO:0000313" key="4">
    <source>
        <dbReference type="EMBL" id="TYC85530.1"/>
    </source>
</evidence>
<dbReference type="PROSITE" id="PS50994">
    <property type="entry name" value="INTEGRASE"/>
    <property type="match status" value="1"/>
</dbReference>
<comment type="caution">
    <text evidence="4">The sequence shown here is derived from an EMBL/GenBank/DDBJ whole genome shotgun (WGS) entry which is preliminary data.</text>
</comment>
<name>A0A5D0WMS8_9FIRM</name>
<sequence length="519" mass="60225">MTKYREILRLFNLGISQTGIASSCGCARKTVRDVVNRAKACNIIWPLPAETTDADLEKLLFPDKSVPKSDRKFPDYDYIDKEMLRSGVTLKLLWNEYCEGCRQNRDIPLMYTQFCHYYQKYSDKKRATMHIPRKPGEQIEVDWAGKPAYIIDTDTGEMIPCHIFVGVLNYSLYAYVEAFLKMDLESWVTAHIHMYQYFGGSTRILIPDNLKTGVDKTNDWYTPKINKTYYEMAEYYDTAVLPARVKAPKDKPGVEGSVNVVTNWITAAIRNEKFFALEELNLEIQIQLEKLNHKPFQKKDGSRYSVYFADEKPFLTPLPAVAYELSQWKQATVQFNYHISVDKMHYSVPYEYIKQEVDVRLTRSIVEVFYHNQRICSHKRLHGRSNQYSTLQAHMPEDHQKYLEWNGDRFIEWAQKIGPHSVTTVKSILASFKVEQQGYKSCMGLLKLADKYSVNRLEAACKKALSYTPHPSYKSVKNILTTGQDKLSDQPDQNHEISVENQYGYTRGPGYYGGKHHDE</sequence>
<feature type="domain" description="HTH IS408-type" evidence="2">
    <location>
        <begin position="4"/>
        <end position="83"/>
    </location>
</feature>
<gene>
    <name evidence="4" type="ORF">FXB42_09420</name>
</gene>
<dbReference type="AlphaFoldDB" id="A0A5D0WMS8"/>
<dbReference type="InterPro" id="IPR001584">
    <property type="entry name" value="Integrase_cat-core"/>
</dbReference>
<reference evidence="4 5" key="1">
    <citation type="submission" date="2019-08" db="EMBL/GenBank/DDBJ databases">
        <title>Isolation and enrichment of carboxydotrophic bacteria from anaerobic sludge for the production of bio-based chemicals from syngas.</title>
        <authorList>
            <person name="Antares A.L."/>
            <person name="Moreira J."/>
            <person name="Diender M."/>
            <person name="Parshina S.N."/>
            <person name="Stams A.J.M."/>
            <person name="Alves M."/>
            <person name="Alves J.I."/>
            <person name="Sousa D.Z."/>
        </authorList>
    </citation>
    <scope>NUCLEOTIDE SEQUENCE [LARGE SCALE GENOMIC DNA]</scope>
    <source>
        <strain evidence="4 5">JM</strain>
    </source>
</reference>
<evidence type="ECO:0000256" key="1">
    <source>
        <dbReference type="SAM" id="MobiDB-lite"/>
    </source>
</evidence>
<feature type="domain" description="Integrase catalytic" evidence="3">
    <location>
        <begin position="131"/>
        <end position="325"/>
    </location>
</feature>
<dbReference type="NCBIfam" id="NF033546">
    <property type="entry name" value="transpos_IS21"/>
    <property type="match status" value="1"/>
</dbReference>
<dbReference type="InterPro" id="IPR054353">
    <property type="entry name" value="IstA-like_C"/>
</dbReference>
<evidence type="ECO:0000259" key="3">
    <source>
        <dbReference type="PROSITE" id="PS50994"/>
    </source>
</evidence>
<accession>A0A5D0WMS8</accession>
<evidence type="ECO:0000313" key="5">
    <source>
        <dbReference type="Proteomes" id="UP000322619"/>
    </source>
</evidence>
<proteinExistence type="predicted"/>
<dbReference type="PROSITE" id="PS50532">
    <property type="entry name" value="HTH_IS408"/>
    <property type="match status" value="1"/>
</dbReference>
<organism evidence="4 5">
    <name type="scientific">Acetobacterium wieringae</name>
    <dbReference type="NCBI Taxonomy" id="52694"/>
    <lineage>
        <taxon>Bacteria</taxon>
        <taxon>Bacillati</taxon>
        <taxon>Bacillota</taxon>
        <taxon>Clostridia</taxon>
        <taxon>Eubacteriales</taxon>
        <taxon>Eubacteriaceae</taxon>
        <taxon>Acetobacterium</taxon>
    </lineage>
</organism>
<dbReference type="InterPro" id="IPR017895">
    <property type="entry name" value="HTH_IS408/IS1162_type"/>
</dbReference>
<dbReference type="PANTHER" id="PTHR35004">
    <property type="entry name" value="TRANSPOSASE RV3428C-RELATED"/>
    <property type="match status" value="1"/>
</dbReference>
<protein>
    <submittedName>
        <fullName evidence="4">IS21 family transposase</fullName>
    </submittedName>
</protein>
<dbReference type="Pfam" id="PF22483">
    <property type="entry name" value="Mu-transpos_C_2"/>
    <property type="match status" value="1"/>
</dbReference>
<feature type="region of interest" description="Disordered" evidence="1">
    <location>
        <begin position="484"/>
        <end position="519"/>
    </location>
</feature>
<dbReference type="PROSITE" id="PS51257">
    <property type="entry name" value="PROKAR_LIPOPROTEIN"/>
    <property type="match status" value="1"/>
</dbReference>
<feature type="compositionally biased region" description="Basic and acidic residues" evidence="1">
    <location>
        <begin position="486"/>
        <end position="498"/>
    </location>
</feature>
<dbReference type="RefSeq" id="WP_148637611.1">
    <property type="nucleotide sequence ID" value="NZ_VSLA01000015.1"/>
</dbReference>
<dbReference type="EMBL" id="VSLA01000015">
    <property type="protein sequence ID" value="TYC85530.1"/>
    <property type="molecule type" value="Genomic_DNA"/>
</dbReference>
<evidence type="ECO:0000259" key="2">
    <source>
        <dbReference type="PROSITE" id="PS50532"/>
    </source>
</evidence>
<dbReference type="Proteomes" id="UP000322619">
    <property type="component" value="Unassembled WGS sequence"/>
</dbReference>
<dbReference type="GO" id="GO:0015074">
    <property type="term" value="P:DNA integration"/>
    <property type="evidence" value="ECO:0007669"/>
    <property type="project" value="InterPro"/>
</dbReference>
<dbReference type="PANTHER" id="PTHR35004:SF8">
    <property type="entry name" value="TRANSPOSASE RV3428C-RELATED"/>
    <property type="match status" value="1"/>
</dbReference>